<evidence type="ECO:0000313" key="2">
    <source>
        <dbReference type="EMBL" id="TFL04474.1"/>
    </source>
</evidence>
<dbReference type="Proteomes" id="UP000305067">
    <property type="component" value="Unassembled WGS sequence"/>
</dbReference>
<accession>A0A5C3R187</accession>
<name>A0A5C3R187_9AGAR</name>
<reference evidence="2 3" key="1">
    <citation type="journal article" date="2019" name="Nat. Ecol. Evol.">
        <title>Megaphylogeny resolves global patterns of mushroom evolution.</title>
        <authorList>
            <person name="Varga T."/>
            <person name="Krizsan K."/>
            <person name="Foldi C."/>
            <person name="Dima B."/>
            <person name="Sanchez-Garcia M."/>
            <person name="Sanchez-Ramirez S."/>
            <person name="Szollosi G.J."/>
            <person name="Szarkandi J.G."/>
            <person name="Papp V."/>
            <person name="Albert L."/>
            <person name="Andreopoulos W."/>
            <person name="Angelini C."/>
            <person name="Antonin V."/>
            <person name="Barry K.W."/>
            <person name="Bougher N.L."/>
            <person name="Buchanan P."/>
            <person name="Buyck B."/>
            <person name="Bense V."/>
            <person name="Catcheside P."/>
            <person name="Chovatia M."/>
            <person name="Cooper J."/>
            <person name="Damon W."/>
            <person name="Desjardin D."/>
            <person name="Finy P."/>
            <person name="Geml J."/>
            <person name="Haridas S."/>
            <person name="Hughes K."/>
            <person name="Justo A."/>
            <person name="Karasinski D."/>
            <person name="Kautmanova I."/>
            <person name="Kiss B."/>
            <person name="Kocsube S."/>
            <person name="Kotiranta H."/>
            <person name="LaButti K.M."/>
            <person name="Lechner B.E."/>
            <person name="Liimatainen K."/>
            <person name="Lipzen A."/>
            <person name="Lukacs Z."/>
            <person name="Mihaltcheva S."/>
            <person name="Morgado L.N."/>
            <person name="Niskanen T."/>
            <person name="Noordeloos M.E."/>
            <person name="Ohm R.A."/>
            <person name="Ortiz-Santana B."/>
            <person name="Ovrebo C."/>
            <person name="Racz N."/>
            <person name="Riley R."/>
            <person name="Savchenko A."/>
            <person name="Shiryaev A."/>
            <person name="Soop K."/>
            <person name="Spirin V."/>
            <person name="Szebenyi C."/>
            <person name="Tomsovsky M."/>
            <person name="Tulloss R.E."/>
            <person name="Uehling J."/>
            <person name="Grigoriev I.V."/>
            <person name="Vagvolgyi C."/>
            <person name="Papp T."/>
            <person name="Martin F.M."/>
            <person name="Miettinen O."/>
            <person name="Hibbett D.S."/>
            <person name="Nagy L.G."/>
        </authorList>
    </citation>
    <scope>NUCLEOTIDE SEQUENCE [LARGE SCALE GENOMIC DNA]</scope>
    <source>
        <strain evidence="2 3">CBS 309.79</strain>
    </source>
</reference>
<proteinExistence type="predicted"/>
<keyword evidence="3" id="KW-1185">Reference proteome</keyword>
<feature type="compositionally biased region" description="Polar residues" evidence="1">
    <location>
        <begin position="187"/>
        <end position="200"/>
    </location>
</feature>
<organism evidence="2 3">
    <name type="scientific">Pterulicium gracile</name>
    <dbReference type="NCBI Taxonomy" id="1884261"/>
    <lineage>
        <taxon>Eukaryota</taxon>
        <taxon>Fungi</taxon>
        <taxon>Dikarya</taxon>
        <taxon>Basidiomycota</taxon>
        <taxon>Agaricomycotina</taxon>
        <taxon>Agaricomycetes</taxon>
        <taxon>Agaricomycetidae</taxon>
        <taxon>Agaricales</taxon>
        <taxon>Pleurotineae</taxon>
        <taxon>Pterulaceae</taxon>
        <taxon>Pterulicium</taxon>
    </lineage>
</organism>
<evidence type="ECO:0000256" key="1">
    <source>
        <dbReference type="SAM" id="MobiDB-lite"/>
    </source>
</evidence>
<evidence type="ECO:0000313" key="3">
    <source>
        <dbReference type="Proteomes" id="UP000305067"/>
    </source>
</evidence>
<feature type="region of interest" description="Disordered" evidence="1">
    <location>
        <begin position="179"/>
        <end position="200"/>
    </location>
</feature>
<sequence>MKNFRQDTLFTKQLQLLHSDWFASRTTGGLSVWVWESCSTTMEAKSNRSNLTKCPRLIILRLLGFTTACPSGLQQVIACKVVACPSLAGRRSAQGYQRPVQREATKYNFRRSSGSRRRSRAPSSPVALLIQVVHSGNRKVQWPESHALVATPAIKFQNTWCTTSSANTICAAPLSSASVAAPAPTPTRVQASSELNMNAA</sequence>
<dbReference type="AlphaFoldDB" id="A0A5C3R187"/>
<protein>
    <submittedName>
        <fullName evidence="2">Uncharacterized protein</fullName>
    </submittedName>
</protein>
<dbReference type="EMBL" id="ML178818">
    <property type="protein sequence ID" value="TFL04474.1"/>
    <property type="molecule type" value="Genomic_DNA"/>
</dbReference>
<gene>
    <name evidence="2" type="ORF">BDV98DRAFT_318279</name>
</gene>